<reference evidence="6 7" key="1">
    <citation type="submission" date="2007-04" db="EMBL/GenBank/DDBJ databases">
        <authorList>
            <person name="Fulton L."/>
            <person name="Clifton S."/>
            <person name="Fulton B."/>
            <person name="Xu J."/>
            <person name="Minx P."/>
            <person name="Pepin K.H."/>
            <person name="Johnson M."/>
            <person name="Thiruvilangam P."/>
            <person name="Bhonagiri V."/>
            <person name="Nash W.E."/>
            <person name="Mardis E.R."/>
            <person name="Wilson R.K."/>
        </authorList>
    </citation>
    <scope>NUCLEOTIDE SEQUENCE [LARGE SCALE GENOMIC DNA]</scope>
    <source>
        <strain evidence="6 7">ATCC 29799</strain>
    </source>
</reference>
<accession>A6NSF5</accession>
<dbReference type="GO" id="GO:0043780">
    <property type="term" value="F:cobalt-precorrin-5B C1-methyltransferase activity"/>
    <property type="evidence" value="ECO:0007669"/>
    <property type="project" value="RHEA"/>
</dbReference>
<proteinExistence type="inferred from homology"/>
<evidence type="ECO:0000256" key="3">
    <source>
        <dbReference type="ARBA" id="ARBA00022679"/>
    </source>
</evidence>
<comment type="catalytic activity">
    <reaction evidence="5">
        <text>Co-precorrin-5B + S-adenosyl-L-methionine = Co-precorrin-6A + S-adenosyl-L-homocysteine</text>
        <dbReference type="Rhea" id="RHEA:26285"/>
        <dbReference type="ChEBI" id="CHEBI:57856"/>
        <dbReference type="ChEBI" id="CHEBI:59789"/>
        <dbReference type="ChEBI" id="CHEBI:60063"/>
        <dbReference type="ChEBI" id="CHEBI:60064"/>
        <dbReference type="EC" id="2.1.1.195"/>
    </reaction>
</comment>
<dbReference type="EC" id="2.1.1.195" evidence="5"/>
<evidence type="ECO:0000313" key="6">
    <source>
        <dbReference type="EMBL" id="EDN01194.1"/>
    </source>
</evidence>
<keyword evidence="1 5" id="KW-0169">Cobalamin biosynthesis</keyword>
<dbReference type="AlphaFoldDB" id="A6NSF5"/>
<dbReference type="Pfam" id="PF01888">
    <property type="entry name" value="CbiD"/>
    <property type="match status" value="1"/>
</dbReference>
<dbReference type="GO" id="GO:0019251">
    <property type="term" value="P:anaerobic cobalamin biosynthetic process"/>
    <property type="evidence" value="ECO:0007669"/>
    <property type="project" value="UniProtKB-UniRule"/>
</dbReference>
<organism evidence="6 7">
    <name type="scientific">Pseudoflavonifractor capillosus ATCC 29799</name>
    <dbReference type="NCBI Taxonomy" id="411467"/>
    <lineage>
        <taxon>Bacteria</taxon>
        <taxon>Bacillati</taxon>
        <taxon>Bacillota</taxon>
        <taxon>Clostridia</taxon>
        <taxon>Eubacteriales</taxon>
        <taxon>Oscillospiraceae</taxon>
        <taxon>Pseudoflavonifractor</taxon>
    </lineage>
</organism>
<keyword evidence="7" id="KW-1185">Reference proteome</keyword>
<evidence type="ECO:0000313" key="7">
    <source>
        <dbReference type="Proteomes" id="UP000003639"/>
    </source>
</evidence>
<protein>
    <recommendedName>
        <fullName evidence="5">Cobalt-precorrin-5B C(1)-methyltransferase</fullName>
        <ecNumber evidence="5">2.1.1.195</ecNumber>
    </recommendedName>
    <alternativeName>
        <fullName evidence="5">Cobalt-precorrin-6A synthase</fullName>
    </alternativeName>
</protein>
<comment type="function">
    <text evidence="5">Catalyzes the methylation of C-1 in cobalt-precorrin-5B to form cobalt-precorrin-6A.</text>
</comment>
<dbReference type="HAMAP" id="MF_00787">
    <property type="entry name" value="CbiD"/>
    <property type="match status" value="1"/>
</dbReference>
<dbReference type="eggNOG" id="COG1903">
    <property type="taxonomic scope" value="Bacteria"/>
</dbReference>
<sequence length="428" mass="45477">MKRKPGDLPQFGTYSEVEGTGIRQTRALSHWEGVFFCRLDPGGAMAKLEHYIDVGDRKLRCGYTTGTCAAAAVRGAAELLLLGRRLSAVRVDTPAGIQVEAELLELSAGPGWACCAVRKDGGDDPDITDGTLIFARVERTDTPGVEIDGGEGVGRVTRPGLDQPVGAAAINSTPRRMIREQAEAVLQESGASGGLRAVISVPEGQRLAGGTFNPRLGIDGGISILGTSGIVRPMSEEALIRSVHLELDLVRASGAEDVLVTPGNYGEDFSRDVLGLRLDRWALCSNYVGEAIDHARGLGFRSLLLVGHLGKLVKVAAGIMNTHSRTADGRRETMAAHTALCGGDRTLVERVFDAPTTDGGVELLEEAGLKEAVMASLAAALDRRLKARAGADMEIEALFFSNRFGILGQTPGAARLLARHRTEYNDRT</sequence>
<dbReference type="InterPro" id="IPR036074">
    <property type="entry name" value="CbiD_sf"/>
</dbReference>
<dbReference type="Gene3D" id="3.30.2110.10">
    <property type="entry name" value="CbiD-like"/>
    <property type="match status" value="1"/>
</dbReference>
<comment type="caution">
    <text evidence="6">The sequence shown here is derived from an EMBL/GenBank/DDBJ whole genome shotgun (WGS) entry which is preliminary data.</text>
</comment>
<comment type="similarity">
    <text evidence="5">Belongs to the CbiD family.</text>
</comment>
<keyword evidence="3 5" id="KW-0808">Transferase</keyword>
<evidence type="ECO:0000256" key="1">
    <source>
        <dbReference type="ARBA" id="ARBA00022573"/>
    </source>
</evidence>
<evidence type="ECO:0000256" key="2">
    <source>
        <dbReference type="ARBA" id="ARBA00022603"/>
    </source>
</evidence>
<keyword evidence="2 5" id="KW-0489">Methyltransferase</keyword>
<dbReference type="GO" id="GO:0032259">
    <property type="term" value="P:methylation"/>
    <property type="evidence" value="ECO:0007669"/>
    <property type="project" value="UniProtKB-KW"/>
</dbReference>
<evidence type="ECO:0000256" key="5">
    <source>
        <dbReference type="HAMAP-Rule" id="MF_00787"/>
    </source>
</evidence>
<dbReference type="PANTHER" id="PTHR35863:SF1">
    <property type="entry name" value="COBALT-PRECORRIN-5B C(1)-METHYLTRANSFERASE"/>
    <property type="match status" value="1"/>
</dbReference>
<dbReference type="SUPFAM" id="SSF111342">
    <property type="entry name" value="CbiD-like"/>
    <property type="match status" value="1"/>
</dbReference>
<reference evidence="6 7" key="2">
    <citation type="submission" date="2007-06" db="EMBL/GenBank/DDBJ databases">
        <title>Draft genome sequence of Pseudoflavonifractor capillosus ATCC 29799.</title>
        <authorList>
            <person name="Sudarsanam P."/>
            <person name="Ley R."/>
            <person name="Guruge J."/>
            <person name="Turnbaugh P.J."/>
            <person name="Mahowald M."/>
            <person name="Liep D."/>
            <person name="Gordon J."/>
        </authorList>
    </citation>
    <scope>NUCLEOTIDE SEQUENCE [LARGE SCALE GENOMIC DNA]</scope>
    <source>
        <strain evidence="6 7">ATCC 29799</strain>
    </source>
</reference>
<dbReference type="InterPro" id="IPR002748">
    <property type="entry name" value="CbiD"/>
</dbReference>
<comment type="pathway">
    <text evidence="5">Cofactor biosynthesis; adenosylcobalamin biosynthesis; cob(II)yrinate a,c-diamide from sirohydrochlorin (anaerobic route): step 6/10.</text>
</comment>
<dbReference type="NCBIfam" id="TIGR00312">
    <property type="entry name" value="cbiD"/>
    <property type="match status" value="1"/>
</dbReference>
<name>A6NSF5_9FIRM</name>
<dbReference type="Proteomes" id="UP000003639">
    <property type="component" value="Unassembled WGS sequence"/>
</dbReference>
<dbReference type="UniPathway" id="UPA00148">
    <property type="reaction ID" value="UER00227"/>
</dbReference>
<dbReference type="PANTHER" id="PTHR35863">
    <property type="entry name" value="COBALT-PRECORRIN-5B C(1)-METHYLTRANSFERASE"/>
    <property type="match status" value="1"/>
</dbReference>
<evidence type="ECO:0000256" key="4">
    <source>
        <dbReference type="ARBA" id="ARBA00022691"/>
    </source>
</evidence>
<gene>
    <name evidence="5 6" type="primary">cbiD</name>
    <name evidence="6" type="ORF">BACCAP_01135</name>
</gene>
<keyword evidence="4 5" id="KW-0949">S-adenosyl-L-methionine</keyword>
<dbReference type="EMBL" id="AAXG02000007">
    <property type="protein sequence ID" value="EDN01194.1"/>
    <property type="molecule type" value="Genomic_DNA"/>
</dbReference>
<dbReference type="STRING" id="411467.BACCAP_01135"/>